<keyword evidence="4 6" id="KW-1133">Transmembrane helix</keyword>
<gene>
    <name evidence="7" type="ORF">F503_06012</name>
</gene>
<keyword evidence="5 6" id="KW-0472">Membrane</keyword>
<dbReference type="VEuPathDB" id="FungiDB:F503_06012"/>
<dbReference type="eggNOG" id="KOG2533">
    <property type="taxonomic scope" value="Eukaryota"/>
</dbReference>
<evidence type="ECO:0000256" key="5">
    <source>
        <dbReference type="ARBA" id="ARBA00023136"/>
    </source>
</evidence>
<dbReference type="OMA" id="WFRGKKG"/>
<name>S3CDA8_OPHP1</name>
<dbReference type="InterPro" id="IPR036259">
    <property type="entry name" value="MFS_trans_sf"/>
</dbReference>
<dbReference type="HOGENOM" id="CLU_001265_2_0_1"/>
<comment type="subcellular location">
    <subcellularLocation>
        <location evidence="1">Membrane</location>
        <topology evidence="1">Multi-pass membrane protein</topology>
    </subcellularLocation>
</comment>
<dbReference type="FunFam" id="1.20.1250.20:FF:000106">
    <property type="entry name" value="MFS transporter, putative"/>
    <property type="match status" value="1"/>
</dbReference>
<dbReference type="GO" id="GO:0022857">
    <property type="term" value="F:transmembrane transporter activity"/>
    <property type="evidence" value="ECO:0007669"/>
    <property type="project" value="InterPro"/>
</dbReference>
<keyword evidence="8" id="KW-1185">Reference proteome</keyword>
<evidence type="ECO:0000313" key="7">
    <source>
        <dbReference type="EMBL" id="EPE10917.1"/>
    </source>
</evidence>
<dbReference type="PANTHER" id="PTHR43791:SF65">
    <property type="entry name" value="MAJOR FACILITATOR SUPERFAMILY (MFS) PROFILE DOMAIN-CONTAINING PROTEIN-RELATED"/>
    <property type="match status" value="1"/>
</dbReference>
<evidence type="ECO:0000256" key="3">
    <source>
        <dbReference type="ARBA" id="ARBA00022692"/>
    </source>
</evidence>
<dbReference type="Pfam" id="PF07690">
    <property type="entry name" value="MFS_1"/>
    <property type="match status" value="1"/>
</dbReference>
<dbReference type="Gene3D" id="1.20.1250.20">
    <property type="entry name" value="MFS general substrate transporter like domains"/>
    <property type="match status" value="1"/>
</dbReference>
<keyword evidence="3 6" id="KW-0812">Transmembrane</keyword>
<sequence length="566" mass="64840">MATVFAKDKGAGTTVESLSDSDISVSRIGAPELGLTVKQKQFWWQKRGRYDPGAIATQPSVFDDAATAEKYYPPSSWENTHRFDPTFRWTWGEENKLVRKIDFRIMVWACVMFMALELDRSNLVQALTDNFLKDLGMTTNDYNLGNSVFKLSFMCAELPSQLVSKWLGPDRWIPMQMILWSIVAVSQFWLSGRSSFLACRSLLGILQGGFIPDIILYLSYFYKHFELSIRLSFFWMAMSIADILSALLAYGLLHMRGVGEKSGWRWLFLIEGLLTLVVGLLSGVLMPAGPCQTASWFRGRDGWFSEREEKIIVNRVLREDPTKSTMHNREPITPRTLWQSLKDYDLWPLYVIGLMFQIPVTPQTQYLTLSLKGLGFSTFQTNLLTIPYTVLHIITMLLLTYFAEIWNELTLTSMIAQVWALPFLIYFYVADTSQASKWLVFTLTTLLLAYPSAHPIQVGWNSRNSNAVRLRTVSAACYNMVVQAGGVIASNIYRTDDKPLYRRGNRQLLAIACGNIGVYLLTKAYYVWRNKSRDAKWNAMTEEERLTYLATTKDEGNKRLDFRFAH</sequence>
<evidence type="ECO:0000256" key="1">
    <source>
        <dbReference type="ARBA" id="ARBA00004141"/>
    </source>
</evidence>
<keyword evidence="2" id="KW-0813">Transport</keyword>
<reference evidence="7 8" key="1">
    <citation type="journal article" date="2013" name="BMC Genomics">
        <title>The genome and transcriptome of the pine saprophyte Ophiostoma piceae, and a comparison with the bark beetle-associated pine pathogen Grosmannia clavigera.</title>
        <authorList>
            <person name="Haridas S."/>
            <person name="Wang Y."/>
            <person name="Lim L."/>
            <person name="Massoumi Alamouti S."/>
            <person name="Jackman S."/>
            <person name="Docking R."/>
            <person name="Robertson G."/>
            <person name="Birol I."/>
            <person name="Bohlmann J."/>
            <person name="Breuil C."/>
        </authorList>
    </citation>
    <scope>NUCLEOTIDE SEQUENCE [LARGE SCALE GENOMIC DNA]</scope>
    <source>
        <strain evidence="7 8">UAMH 11346</strain>
    </source>
</reference>
<proteinExistence type="predicted"/>
<dbReference type="InterPro" id="IPR011701">
    <property type="entry name" value="MFS"/>
</dbReference>
<feature type="transmembrane region" description="Helical" evidence="6">
    <location>
        <begin position="265"/>
        <end position="286"/>
    </location>
</feature>
<feature type="transmembrane region" description="Helical" evidence="6">
    <location>
        <begin position="172"/>
        <end position="190"/>
    </location>
</feature>
<accession>S3CDA8</accession>
<organism evidence="7 8">
    <name type="scientific">Ophiostoma piceae (strain UAMH 11346)</name>
    <name type="common">Sap stain fungus</name>
    <dbReference type="NCBI Taxonomy" id="1262450"/>
    <lineage>
        <taxon>Eukaryota</taxon>
        <taxon>Fungi</taxon>
        <taxon>Dikarya</taxon>
        <taxon>Ascomycota</taxon>
        <taxon>Pezizomycotina</taxon>
        <taxon>Sordariomycetes</taxon>
        <taxon>Sordariomycetidae</taxon>
        <taxon>Ophiostomatales</taxon>
        <taxon>Ophiostomataceae</taxon>
        <taxon>Ophiostoma</taxon>
    </lineage>
</organism>
<dbReference type="GO" id="GO:0016020">
    <property type="term" value="C:membrane"/>
    <property type="evidence" value="ECO:0007669"/>
    <property type="project" value="UniProtKB-SubCell"/>
</dbReference>
<feature type="transmembrane region" description="Helical" evidence="6">
    <location>
        <begin position="202"/>
        <end position="221"/>
    </location>
</feature>
<feature type="transmembrane region" description="Helical" evidence="6">
    <location>
        <begin position="438"/>
        <end position="456"/>
    </location>
</feature>
<evidence type="ECO:0000256" key="6">
    <source>
        <dbReference type="SAM" id="Phobius"/>
    </source>
</evidence>
<evidence type="ECO:0000256" key="2">
    <source>
        <dbReference type="ARBA" id="ARBA00022448"/>
    </source>
</evidence>
<feature type="transmembrane region" description="Helical" evidence="6">
    <location>
        <begin position="508"/>
        <end position="528"/>
    </location>
</feature>
<dbReference type="PANTHER" id="PTHR43791">
    <property type="entry name" value="PERMEASE-RELATED"/>
    <property type="match status" value="1"/>
</dbReference>
<dbReference type="FunFam" id="1.20.1250.20:FF:000247">
    <property type="entry name" value="MFS general substrate transporter"/>
    <property type="match status" value="1"/>
</dbReference>
<feature type="transmembrane region" description="Helical" evidence="6">
    <location>
        <begin position="381"/>
        <end position="403"/>
    </location>
</feature>
<evidence type="ECO:0000256" key="4">
    <source>
        <dbReference type="ARBA" id="ARBA00022989"/>
    </source>
</evidence>
<dbReference type="EMBL" id="KE148146">
    <property type="protein sequence ID" value="EPE10917.1"/>
    <property type="molecule type" value="Genomic_DNA"/>
</dbReference>
<protein>
    <submittedName>
        <fullName evidence="7">Mfs transporter</fullName>
    </submittedName>
</protein>
<feature type="transmembrane region" description="Helical" evidence="6">
    <location>
        <begin position="233"/>
        <end position="253"/>
    </location>
</feature>
<dbReference type="SUPFAM" id="SSF103473">
    <property type="entry name" value="MFS general substrate transporter"/>
    <property type="match status" value="1"/>
</dbReference>
<dbReference type="AlphaFoldDB" id="S3CDA8"/>
<evidence type="ECO:0000313" key="8">
    <source>
        <dbReference type="Proteomes" id="UP000016923"/>
    </source>
</evidence>
<dbReference type="Proteomes" id="UP000016923">
    <property type="component" value="Unassembled WGS sequence"/>
</dbReference>
<dbReference type="OrthoDB" id="1935484at2759"/>
<feature type="transmembrane region" description="Helical" evidence="6">
    <location>
        <begin position="409"/>
        <end position="429"/>
    </location>
</feature>